<dbReference type="Pfam" id="PF13041">
    <property type="entry name" value="PPR_2"/>
    <property type="match status" value="4"/>
</dbReference>
<evidence type="ECO:0000313" key="3">
    <source>
        <dbReference type="EMBL" id="KZN03141.1"/>
    </source>
</evidence>
<dbReference type="OMA" id="DVYTYCS"/>
<proteinExistence type="predicted"/>
<dbReference type="Gramene" id="KZN03141">
    <property type="protein sequence ID" value="KZN03141"/>
    <property type="gene ID" value="DCAR_011897"/>
</dbReference>
<dbReference type="AlphaFoldDB" id="A0A166C0Z4"/>
<gene>
    <name evidence="3" type="ORF">DCAR_011897</name>
</gene>
<evidence type="ECO:0000256" key="2">
    <source>
        <dbReference type="PROSITE-ProRule" id="PRU00708"/>
    </source>
</evidence>
<dbReference type="PANTHER" id="PTHR47926:SF395">
    <property type="entry name" value="TETRATRICOPEPTIDE-LIKE HELICAL DOMAIN, DYW DOMAIN PROTEIN-RELATED"/>
    <property type="match status" value="1"/>
</dbReference>
<comment type="caution">
    <text evidence="3">The sequence shown here is derived from an EMBL/GenBank/DDBJ whole genome shotgun (WGS) entry which is preliminary data.</text>
</comment>
<feature type="repeat" description="PPR" evidence="2">
    <location>
        <begin position="449"/>
        <end position="483"/>
    </location>
</feature>
<feature type="repeat" description="PPR" evidence="2">
    <location>
        <begin position="347"/>
        <end position="381"/>
    </location>
</feature>
<dbReference type="InterPro" id="IPR011990">
    <property type="entry name" value="TPR-like_helical_dom_sf"/>
</dbReference>
<dbReference type="InterPro" id="IPR002885">
    <property type="entry name" value="PPR_rpt"/>
</dbReference>
<dbReference type="FunFam" id="1.25.40.10:FF:001093">
    <property type="entry name" value="Pentatricopeptide repeat-containing protein At2g34400"/>
    <property type="match status" value="1"/>
</dbReference>
<feature type="repeat" description="PPR" evidence="2">
    <location>
        <begin position="245"/>
        <end position="279"/>
    </location>
</feature>
<dbReference type="GO" id="GO:0009451">
    <property type="term" value="P:RNA modification"/>
    <property type="evidence" value="ECO:0007669"/>
    <property type="project" value="InterPro"/>
</dbReference>
<dbReference type="InterPro" id="IPR046960">
    <property type="entry name" value="PPR_At4g14850-like_plant"/>
</dbReference>
<dbReference type="NCBIfam" id="TIGR00756">
    <property type="entry name" value="PPR"/>
    <property type="match status" value="4"/>
</dbReference>
<dbReference type="Gene3D" id="1.25.40.10">
    <property type="entry name" value="Tetratricopeptide repeat domain"/>
    <property type="match status" value="5"/>
</dbReference>
<evidence type="ECO:0000256" key="1">
    <source>
        <dbReference type="ARBA" id="ARBA00022737"/>
    </source>
</evidence>
<name>A0A166C0Z4_DAUCS</name>
<dbReference type="Pfam" id="PF20431">
    <property type="entry name" value="E_motif"/>
    <property type="match status" value="1"/>
</dbReference>
<dbReference type="STRING" id="79200.A0A166C0Z4"/>
<dbReference type="FunFam" id="1.25.40.10:FF:000353">
    <property type="entry name" value="Pentatricopeptide repeat-containing protein At4g39530"/>
    <property type="match status" value="1"/>
</dbReference>
<sequence length="751" mass="84103">MAINSSICPKFLEASPHPKLQTRTFCTKIQNFDLKCILQTRRVALQLTTQKVHGSTSIKRQISEPTPDCETWQQSQTQVLVDLLHDCAKNRSIRDSGAVHGYILRREVPGEDLLVLLNHVAYSYSKCSDFSVAKLVFDNMPQRNTFSWTVMISGSTENGFLSDGIKYFSKMQENGMLPDKFTYSAIIQLCIGIECIDCGKSVHAQIVKRGFASQTFVSTSLLNMYAKLGQIEDSCRVFNNMEEHSEVSWAALISGLTANNLYYEAFSSFLTMRKEGVAPNTFTVTSVLKAIGMLGDVDKGKQVHKYVSESGMLSNVHVGTALIDMYSKCGSLHDAKSVFNNFIDSGLNIPWNAMISGYSLSKCNEEALRLYVEMCQNNIKSDIYTYCSVFNTISDLRYLWFGKQVHGLIVKSGCHVTVLSVINAIADAYSKCGSIEDVRKIFDRMEDRDIVSWTTLVNAYSQCSEWRESLAIFLQMREQGFAPNQFTYPVVLASCANLCFLEYGQQVHGLLHKSGFDTDSCVESALIDMYSMIWGHAQHGSCAYALELFRKMEEMDIEANAVTLLCVLFACSHGGMVEEGLHYFESMEGTYGIVPEMEHYACIVDLLGRVGRLDDALEFIKSMPVKPNEMVWQSLLGACRIYGDVELGNVAAEKILAILPDCSSTYVLLSNTYMEAGNPKGGISLRNMMKERGVKKEPGCSWISVKDRVHKFYARDEGHPQKDDIYVQLEVLSKGIKDMGYVPCLRYALQA</sequence>
<evidence type="ECO:0008006" key="4">
    <source>
        <dbReference type="Google" id="ProtNLM"/>
    </source>
</evidence>
<accession>A0A166C0Z4</accession>
<dbReference type="FunFam" id="1.25.40.10:FF:000344">
    <property type="entry name" value="Pentatricopeptide repeat-containing protein"/>
    <property type="match status" value="1"/>
</dbReference>
<dbReference type="EMBL" id="LNRQ01000003">
    <property type="protein sequence ID" value="KZN03141.1"/>
    <property type="molecule type" value="Genomic_DNA"/>
</dbReference>
<organism evidence="3">
    <name type="scientific">Daucus carota subsp. sativus</name>
    <name type="common">Carrot</name>
    <dbReference type="NCBI Taxonomy" id="79200"/>
    <lineage>
        <taxon>Eukaryota</taxon>
        <taxon>Viridiplantae</taxon>
        <taxon>Streptophyta</taxon>
        <taxon>Embryophyta</taxon>
        <taxon>Tracheophyta</taxon>
        <taxon>Spermatophyta</taxon>
        <taxon>Magnoliopsida</taxon>
        <taxon>eudicotyledons</taxon>
        <taxon>Gunneridae</taxon>
        <taxon>Pentapetalae</taxon>
        <taxon>asterids</taxon>
        <taxon>campanulids</taxon>
        <taxon>Apiales</taxon>
        <taxon>Apiaceae</taxon>
        <taxon>Apioideae</taxon>
        <taxon>Scandiceae</taxon>
        <taxon>Daucinae</taxon>
        <taxon>Daucus</taxon>
        <taxon>Daucus sect. Daucus</taxon>
    </lineage>
</organism>
<reference evidence="3" key="1">
    <citation type="journal article" date="2016" name="Nat. Genet.">
        <title>A high-quality carrot genome assembly provides new insights into carotenoid accumulation and asterid genome evolution.</title>
        <authorList>
            <person name="Iorizzo M."/>
            <person name="Ellison S."/>
            <person name="Senalik D."/>
            <person name="Zeng P."/>
            <person name="Satapoomin P."/>
            <person name="Huang J."/>
            <person name="Bowman M."/>
            <person name="Iovene M."/>
            <person name="Sanseverino W."/>
            <person name="Cavagnaro P."/>
            <person name="Yildiz M."/>
            <person name="Macko-Podgorni A."/>
            <person name="Moranska E."/>
            <person name="Grzebelus E."/>
            <person name="Grzebelus D."/>
            <person name="Ashrafi H."/>
            <person name="Zheng Z."/>
            <person name="Cheng S."/>
            <person name="Spooner D."/>
            <person name="Van Deynze A."/>
            <person name="Simon P."/>
        </authorList>
    </citation>
    <scope>NUCLEOTIDE SEQUENCE [LARGE SCALE GENOMIC DNA]</scope>
    <source>
        <tissue evidence="3">Leaf</tissue>
    </source>
</reference>
<dbReference type="PANTHER" id="PTHR47926">
    <property type="entry name" value="PENTATRICOPEPTIDE REPEAT-CONTAINING PROTEIN"/>
    <property type="match status" value="1"/>
</dbReference>
<keyword evidence="1" id="KW-0677">Repeat</keyword>
<protein>
    <recommendedName>
        <fullName evidence="4">DYW domain-containing protein</fullName>
    </recommendedName>
</protein>
<feature type="repeat" description="PPR" evidence="2">
    <location>
        <begin position="144"/>
        <end position="178"/>
    </location>
</feature>
<dbReference type="PROSITE" id="PS51375">
    <property type="entry name" value="PPR"/>
    <property type="match status" value="4"/>
</dbReference>
<dbReference type="Pfam" id="PF01535">
    <property type="entry name" value="PPR"/>
    <property type="match status" value="5"/>
</dbReference>
<dbReference type="GO" id="GO:0003723">
    <property type="term" value="F:RNA binding"/>
    <property type="evidence" value="ECO:0007669"/>
    <property type="project" value="InterPro"/>
</dbReference>
<dbReference type="InterPro" id="IPR046848">
    <property type="entry name" value="E_motif"/>
</dbReference>